<evidence type="ECO:0000256" key="4">
    <source>
        <dbReference type="ARBA" id="ARBA00022777"/>
    </source>
</evidence>
<dbReference type="Gene3D" id="3.30.565.10">
    <property type="entry name" value="Histidine kinase-like ATPase, C-terminal domain"/>
    <property type="match status" value="1"/>
</dbReference>
<keyword evidence="4" id="KW-0418">Kinase</keyword>
<keyword evidence="3" id="KW-0808">Transferase</keyword>
<reference evidence="6 7" key="1">
    <citation type="submission" date="2015-12" db="EMBL/GenBank/DDBJ databases">
        <title>Draft Genome Sequence of Desulfitobacterium hafniense Strain DH, a Sulfate-reducing Bacterium Isolated from Paddy Soils.</title>
        <authorList>
            <person name="Bao P."/>
            <person name="Zhang X."/>
            <person name="Li G."/>
        </authorList>
    </citation>
    <scope>NUCLEOTIDE SEQUENCE [LARGE SCALE GENOMIC DNA]</scope>
    <source>
        <strain evidence="6 7">DH</strain>
    </source>
</reference>
<comment type="catalytic activity">
    <reaction evidence="1">
        <text>ATP + protein L-histidine = ADP + protein N-phospho-L-histidine.</text>
        <dbReference type="EC" id="2.7.13.3"/>
    </reaction>
</comment>
<dbReference type="Proteomes" id="UP000054623">
    <property type="component" value="Unassembled WGS sequence"/>
</dbReference>
<dbReference type="EMBL" id="LOCK01000015">
    <property type="protein sequence ID" value="KTE92425.1"/>
    <property type="molecule type" value="Genomic_DNA"/>
</dbReference>
<evidence type="ECO:0000313" key="7">
    <source>
        <dbReference type="Proteomes" id="UP000054623"/>
    </source>
</evidence>
<dbReference type="GO" id="GO:0004673">
    <property type="term" value="F:protein histidine kinase activity"/>
    <property type="evidence" value="ECO:0007669"/>
    <property type="project" value="UniProtKB-EC"/>
</dbReference>
<keyword evidence="5" id="KW-0902">Two-component regulatory system</keyword>
<accession>A0A0W1JL21</accession>
<dbReference type="GO" id="GO:0000160">
    <property type="term" value="P:phosphorelay signal transduction system"/>
    <property type="evidence" value="ECO:0007669"/>
    <property type="project" value="UniProtKB-KW"/>
</dbReference>
<dbReference type="InterPro" id="IPR050482">
    <property type="entry name" value="Sensor_HK_TwoCompSys"/>
</dbReference>
<dbReference type="PANTHER" id="PTHR24421:SF10">
    <property type="entry name" value="NITRATE_NITRITE SENSOR PROTEIN NARQ"/>
    <property type="match status" value="1"/>
</dbReference>
<protein>
    <recommendedName>
        <fullName evidence="2">histidine kinase</fullName>
        <ecNumber evidence="2">2.7.13.3</ecNumber>
    </recommendedName>
</protein>
<dbReference type="EC" id="2.7.13.3" evidence="2"/>
<dbReference type="PANTHER" id="PTHR24421">
    <property type="entry name" value="NITRATE/NITRITE SENSOR PROTEIN NARX-RELATED"/>
    <property type="match status" value="1"/>
</dbReference>
<evidence type="ECO:0000256" key="1">
    <source>
        <dbReference type="ARBA" id="ARBA00000085"/>
    </source>
</evidence>
<organism evidence="6 7">
    <name type="scientific">Desulfitobacterium hafniense</name>
    <name type="common">Desulfitobacterium frappieri</name>
    <dbReference type="NCBI Taxonomy" id="49338"/>
    <lineage>
        <taxon>Bacteria</taxon>
        <taxon>Bacillati</taxon>
        <taxon>Bacillota</taxon>
        <taxon>Clostridia</taxon>
        <taxon>Eubacteriales</taxon>
        <taxon>Desulfitobacteriaceae</taxon>
        <taxon>Desulfitobacterium</taxon>
    </lineage>
</organism>
<evidence type="ECO:0000313" key="6">
    <source>
        <dbReference type="EMBL" id="KTE92425.1"/>
    </source>
</evidence>
<sequence length="363" mass="40346">MRISALLASQEKQAPQEVPLIFAKMLQAEGCAVYMLKEGEYALQQAYSTVSFYQTWRQYSKDVPFSVQYLNEPEKIASLLGQKTWTRVLVLPLPGDDGLSGFLLVYWTSGSPLDGPAPEKHALWQPIAGQLAVLYYWQPMVEQLREREESLTALFQKTDDDWEESRKQISRGLYYDVGQALTAVMLQIKLLQGSDDLEYVQGRLGGLQHIVAQTAEEVLRISRSQRPLLLDKLGLPAALAALVQACIETTKIRVELNCPELAERLPEQVETIVFRSVQEALTNMTGQAGAGAVAVNLSVKGNNLFLRISGSGYGAKEHRGLEKGLLGVEERVKQAKGKFWVFHQKGQDPSSNSLTLNIVLPLS</sequence>
<gene>
    <name evidence="6" type="ORF">AT727_19765</name>
</gene>
<name>A0A0W1JL21_DESHA</name>
<dbReference type="AlphaFoldDB" id="A0A0W1JL21"/>
<evidence type="ECO:0000256" key="5">
    <source>
        <dbReference type="ARBA" id="ARBA00023012"/>
    </source>
</evidence>
<proteinExistence type="predicted"/>
<comment type="caution">
    <text evidence="6">The sequence shown here is derived from an EMBL/GenBank/DDBJ whole genome shotgun (WGS) entry which is preliminary data.</text>
</comment>
<dbReference type="InterPro" id="IPR036890">
    <property type="entry name" value="HATPase_C_sf"/>
</dbReference>
<evidence type="ECO:0000256" key="3">
    <source>
        <dbReference type="ARBA" id="ARBA00022679"/>
    </source>
</evidence>
<evidence type="ECO:0000256" key="2">
    <source>
        <dbReference type="ARBA" id="ARBA00012438"/>
    </source>
</evidence>
<dbReference type="SUPFAM" id="SSF55874">
    <property type="entry name" value="ATPase domain of HSP90 chaperone/DNA topoisomerase II/histidine kinase"/>
    <property type="match status" value="1"/>
</dbReference>